<dbReference type="GO" id="GO:0003677">
    <property type="term" value="F:DNA binding"/>
    <property type="evidence" value="ECO:0007669"/>
    <property type="project" value="UniProtKB-UniRule"/>
</dbReference>
<keyword evidence="1" id="KW-0805">Transcription regulation</keyword>
<dbReference type="Proteomes" id="UP000297737">
    <property type="component" value="Unassembled WGS sequence"/>
</dbReference>
<feature type="domain" description="HTH tetR-type" evidence="5">
    <location>
        <begin position="6"/>
        <end position="66"/>
    </location>
</feature>
<evidence type="ECO:0000313" key="7">
    <source>
        <dbReference type="Proteomes" id="UP000297737"/>
    </source>
</evidence>
<evidence type="ECO:0000256" key="2">
    <source>
        <dbReference type="ARBA" id="ARBA00023125"/>
    </source>
</evidence>
<dbReference type="InterPro" id="IPR011075">
    <property type="entry name" value="TetR_C"/>
</dbReference>
<evidence type="ECO:0000313" key="6">
    <source>
        <dbReference type="EMBL" id="TFU05991.1"/>
    </source>
</evidence>
<protein>
    <submittedName>
        <fullName evidence="6">TetR/AcrR family transcriptional regulator</fullName>
    </submittedName>
</protein>
<dbReference type="OrthoDB" id="9811084at2"/>
<dbReference type="PANTHER" id="PTHR47506:SF3">
    <property type="entry name" value="HTH-TYPE TRANSCRIPTIONAL REGULATOR LMRA"/>
    <property type="match status" value="1"/>
</dbReference>
<proteinExistence type="predicted"/>
<reference evidence="6 7" key="1">
    <citation type="submission" date="2019-02" db="EMBL/GenBank/DDBJ databases">
        <title>Polymorphobacter sp. isolated from the lake at the Tibet of China.</title>
        <authorList>
            <person name="Li A."/>
        </authorList>
    </citation>
    <scope>NUCLEOTIDE SEQUENCE [LARGE SCALE GENOMIC DNA]</scope>
    <source>
        <strain evidence="6 7">DJ1R-1</strain>
    </source>
</reference>
<feature type="DNA-binding region" description="H-T-H motif" evidence="4">
    <location>
        <begin position="29"/>
        <end position="48"/>
    </location>
</feature>
<dbReference type="PANTHER" id="PTHR47506">
    <property type="entry name" value="TRANSCRIPTIONAL REGULATORY PROTEIN"/>
    <property type="match status" value="1"/>
</dbReference>
<dbReference type="SUPFAM" id="SSF46689">
    <property type="entry name" value="Homeodomain-like"/>
    <property type="match status" value="1"/>
</dbReference>
<dbReference type="RefSeq" id="WP_135244715.1">
    <property type="nucleotide sequence ID" value="NZ_SIHO01000001.1"/>
</dbReference>
<name>A0A4Y9EQU0_9SPHN</name>
<evidence type="ECO:0000259" key="5">
    <source>
        <dbReference type="PROSITE" id="PS50977"/>
    </source>
</evidence>
<dbReference type="Pfam" id="PF16925">
    <property type="entry name" value="TetR_C_13"/>
    <property type="match status" value="1"/>
</dbReference>
<dbReference type="Gene3D" id="1.10.357.10">
    <property type="entry name" value="Tetracycline Repressor, domain 2"/>
    <property type="match status" value="1"/>
</dbReference>
<evidence type="ECO:0000256" key="3">
    <source>
        <dbReference type="ARBA" id="ARBA00023163"/>
    </source>
</evidence>
<organism evidence="6 7">
    <name type="scientific">Glacieibacterium arshaanense</name>
    <dbReference type="NCBI Taxonomy" id="2511025"/>
    <lineage>
        <taxon>Bacteria</taxon>
        <taxon>Pseudomonadati</taxon>
        <taxon>Pseudomonadota</taxon>
        <taxon>Alphaproteobacteria</taxon>
        <taxon>Sphingomonadales</taxon>
        <taxon>Sphingosinicellaceae</taxon>
        <taxon>Glacieibacterium</taxon>
    </lineage>
</organism>
<keyword evidence="3" id="KW-0804">Transcription</keyword>
<dbReference type="PRINTS" id="PR00455">
    <property type="entry name" value="HTHTETR"/>
</dbReference>
<keyword evidence="2 4" id="KW-0238">DNA-binding</keyword>
<comment type="caution">
    <text evidence="6">The sequence shown here is derived from an EMBL/GenBank/DDBJ whole genome shotgun (WGS) entry which is preliminary data.</text>
</comment>
<evidence type="ECO:0000256" key="4">
    <source>
        <dbReference type="PROSITE-ProRule" id="PRU00335"/>
    </source>
</evidence>
<keyword evidence="7" id="KW-1185">Reference proteome</keyword>
<evidence type="ECO:0000256" key="1">
    <source>
        <dbReference type="ARBA" id="ARBA00023015"/>
    </source>
</evidence>
<dbReference type="SUPFAM" id="SSF48498">
    <property type="entry name" value="Tetracyclin repressor-like, C-terminal domain"/>
    <property type="match status" value="1"/>
</dbReference>
<dbReference type="InterPro" id="IPR036271">
    <property type="entry name" value="Tet_transcr_reg_TetR-rel_C_sf"/>
</dbReference>
<dbReference type="AlphaFoldDB" id="A0A4Y9EQU0"/>
<gene>
    <name evidence="6" type="ORF">EUV02_02920</name>
</gene>
<sequence>MSTPKTDARTRLLDAGMQLLRERGYDATRVEDLCSAAGVTKGAFFHHFASKADYGVAAAQHWTNITAPMFAAADYHAAPTPLARIFAYLDLRRAMIAGAPAQFSCVAGTMAQEVFETQPAIRDACGVSIAGHAATLEADFAAAIAEHGLGDVVEAADLALHTQVVLQGGYVVAKALDDTAAVVASIDHLRRYLMLLFKQEEKLQ</sequence>
<dbReference type="EMBL" id="SIHO01000001">
    <property type="protein sequence ID" value="TFU05991.1"/>
    <property type="molecule type" value="Genomic_DNA"/>
</dbReference>
<accession>A0A4Y9EQU0</accession>
<dbReference type="PROSITE" id="PS50977">
    <property type="entry name" value="HTH_TETR_2"/>
    <property type="match status" value="1"/>
</dbReference>
<dbReference type="Pfam" id="PF00440">
    <property type="entry name" value="TetR_N"/>
    <property type="match status" value="1"/>
</dbReference>
<dbReference type="InterPro" id="IPR009057">
    <property type="entry name" value="Homeodomain-like_sf"/>
</dbReference>
<dbReference type="InterPro" id="IPR001647">
    <property type="entry name" value="HTH_TetR"/>
</dbReference>